<dbReference type="EMBL" id="CCJV01000093">
    <property type="protein sequence ID" value="CDT46211.1"/>
    <property type="molecule type" value="Genomic_DNA"/>
</dbReference>
<dbReference type="InterPro" id="IPR033439">
    <property type="entry name" value="MukF_WHTH"/>
</dbReference>
<dbReference type="InterPro" id="IPR036390">
    <property type="entry name" value="WH_DNA-bd_sf"/>
</dbReference>
<evidence type="ECO:0000259" key="10">
    <source>
        <dbReference type="Pfam" id="PF17192"/>
    </source>
</evidence>
<proteinExistence type="inferred from homology"/>
<evidence type="ECO:0000259" key="11">
    <source>
        <dbReference type="Pfam" id="PF17193"/>
    </source>
</evidence>
<keyword evidence="3 7" id="KW-0159">Chromosome partition</keyword>
<evidence type="ECO:0000313" key="14">
    <source>
        <dbReference type="Proteomes" id="UP000049077"/>
    </source>
</evidence>
<dbReference type="Proteomes" id="UP000049495">
    <property type="component" value="Unassembled WGS sequence"/>
</dbReference>
<comment type="subcellular location">
    <subcellularLocation>
        <location evidence="7">Cytoplasm</location>
        <location evidence="7">Nucleoid</location>
    </subcellularLocation>
    <text evidence="7">Restricted to the nucleoid region.</text>
</comment>
<dbReference type="InterPro" id="IPR005582">
    <property type="entry name" value="Chromosome_partition_MukF"/>
</dbReference>
<evidence type="ECO:0000256" key="5">
    <source>
        <dbReference type="ARBA" id="ARBA00023067"/>
    </source>
</evidence>
<dbReference type="SUPFAM" id="SSF46785">
    <property type="entry name" value="Winged helix' DNA-binding domain"/>
    <property type="match status" value="1"/>
</dbReference>
<name>A0A0T7D7S9_9VIBR</name>
<evidence type="ECO:0000256" key="3">
    <source>
        <dbReference type="ARBA" id="ARBA00022829"/>
    </source>
</evidence>
<dbReference type="CDD" id="cd16337">
    <property type="entry name" value="MukF_C"/>
    <property type="match status" value="1"/>
</dbReference>
<dbReference type="InterPro" id="IPR033440">
    <property type="entry name" value="MukF_M"/>
</dbReference>
<dbReference type="HAMAP" id="MF_01803">
    <property type="entry name" value="MukF"/>
    <property type="match status" value="1"/>
</dbReference>
<dbReference type="SUPFAM" id="SSF140570">
    <property type="entry name" value="MukF C-terminal domain-like"/>
    <property type="match status" value="1"/>
</dbReference>
<dbReference type="NCBIfam" id="NF003615">
    <property type="entry name" value="PRK05260.1"/>
    <property type="match status" value="1"/>
</dbReference>
<dbReference type="GO" id="GO:0006260">
    <property type="term" value="P:DNA replication"/>
    <property type="evidence" value="ECO:0007669"/>
    <property type="project" value="UniProtKB-UniRule"/>
</dbReference>
<evidence type="ECO:0000256" key="4">
    <source>
        <dbReference type="ARBA" id="ARBA00022837"/>
    </source>
</evidence>
<evidence type="ECO:0000256" key="8">
    <source>
        <dbReference type="SAM" id="Coils"/>
    </source>
</evidence>
<evidence type="ECO:0000256" key="2">
    <source>
        <dbReference type="ARBA" id="ARBA00022618"/>
    </source>
</evidence>
<dbReference type="Gene3D" id="1.10.225.40">
    <property type="entry name" value="MukF, C-terminal domain"/>
    <property type="match status" value="1"/>
</dbReference>
<accession>A0A0T7D7S9</accession>
<dbReference type="InterPro" id="IPR036388">
    <property type="entry name" value="WH-like_DNA-bd_sf"/>
</dbReference>
<evidence type="ECO:0000256" key="6">
    <source>
        <dbReference type="ARBA" id="ARBA00023306"/>
    </source>
</evidence>
<keyword evidence="4 7" id="KW-0106">Calcium</keyword>
<keyword evidence="2 7" id="KW-0132">Cell division</keyword>
<feature type="coiled-coil region" evidence="8">
    <location>
        <begin position="206"/>
        <end position="240"/>
    </location>
</feature>
<keyword evidence="5 7" id="KW-0226">DNA condensation</keyword>
<dbReference type="Proteomes" id="UP000049077">
    <property type="component" value="Unassembled WGS sequence"/>
</dbReference>
<dbReference type="Gene3D" id="1.20.58.590">
    <property type="entry name" value="Chromosome partition protein MukF, middle domain"/>
    <property type="match status" value="1"/>
</dbReference>
<dbReference type="InterPro" id="IPR038198">
    <property type="entry name" value="MukF_C_sf"/>
</dbReference>
<keyword evidence="14" id="KW-1185">Reference proteome</keyword>
<dbReference type="OrthoDB" id="6450805at2"/>
<dbReference type="RefSeq" id="WP_048659665.1">
    <property type="nucleotide sequence ID" value="NZ_AP025476.1"/>
</dbReference>
<dbReference type="GeneID" id="93900549"/>
<feature type="domain" description="Chromosome partition protein MukF C-terminal" evidence="11">
    <location>
        <begin position="288"/>
        <end position="445"/>
    </location>
</feature>
<dbReference type="EMBL" id="CCJX01000090">
    <property type="protein sequence ID" value="CDT28892.1"/>
    <property type="molecule type" value="Genomic_DNA"/>
</dbReference>
<organism evidence="13 15">
    <name type="scientific">Vibrio crassostreae</name>
    <dbReference type="NCBI Taxonomy" id="246167"/>
    <lineage>
        <taxon>Bacteria</taxon>
        <taxon>Pseudomonadati</taxon>
        <taxon>Pseudomonadota</taxon>
        <taxon>Gammaproteobacteria</taxon>
        <taxon>Vibrionales</taxon>
        <taxon>Vibrionaceae</taxon>
        <taxon>Vibrio</taxon>
    </lineage>
</organism>
<evidence type="ECO:0000256" key="7">
    <source>
        <dbReference type="HAMAP-Rule" id="MF_01803"/>
    </source>
</evidence>
<feature type="domain" description="Chromosome partition protein MukF middle" evidence="10">
    <location>
        <begin position="126"/>
        <end position="286"/>
    </location>
</feature>
<dbReference type="GO" id="GO:0051301">
    <property type="term" value="P:cell division"/>
    <property type="evidence" value="ECO:0007669"/>
    <property type="project" value="UniProtKB-KW"/>
</dbReference>
<reference evidence="13 14" key="2">
    <citation type="submission" date="2014-06" db="EMBL/GenBank/DDBJ databases">
        <authorList>
            <person name="Le Roux F."/>
        </authorList>
    </citation>
    <scope>NUCLEOTIDE SEQUENCE</scope>
    <source>
        <strain evidence="12 14">J5-4</strain>
        <strain evidence="13">J5-5</strain>
    </source>
</reference>
<keyword evidence="8" id="KW-0175">Coiled coil</keyword>
<comment type="subunit">
    <text evidence="7">Interacts, and probably forms a ternary complex, with MukE and MukB via its C-terminal region. The complex formation is stimulated by calcium or magnesium. It is required for an interaction between MukE and MukB.</text>
</comment>
<keyword evidence="1 7" id="KW-0963">Cytoplasm</keyword>
<evidence type="ECO:0000313" key="12">
    <source>
        <dbReference type="EMBL" id="CDT28892.1"/>
    </source>
</evidence>
<dbReference type="Pfam" id="PF17193">
    <property type="entry name" value="MukF_C"/>
    <property type="match status" value="1"/>
</dbReference>
<reference evidence="15" key="1">
    <citation type="submission" date="2014-06" db="EMBL/GenBank/DDBJ databases">
        <authorList>
            <person name="Le Roux Frederique"/>
        </authorList>
    </citation>
    <scope>NUCLEOTIDE SEQUENCE [LARGE SCALE GENOMIC DNA]</scope>
    <source>
        <strain evidence="15">J5-5</strain>
    </source>
</reference>
<dbReference type="PIRSF" id="PIRSF018282">
    <property type="entry name" value="MukF"/>
    <property type="match status" value="1"/>
</dbReference>
<comment type="function">
    <text evidence="7">Involved in chromosome condensation, segregation and cell cycle progression. May participate in facilitating chromosome segregation by condensation DNA from both sides of a centrally located replisome during cell division. Not required for mini-F plasmid partitioning. Probably acts via its interaction with MukB and MukE. Overexpression results in anucleate cells. It has a calcium binding activity.</text>
</comment>
<dbReference type="Gene3D" id="1.10.10.10">
    <property type="entry name" value="Winged helix-like DNA-binding domain superfamily/Winged helix DNA-binding domain"/>
    <property type="match status" value="1"/>
</dbReference>
<dbReference type="InterPro" id="IPR036141">
    <property type="entry name" value="MukF_M_sp"/>
</dbReference>
<dbReference type="Pfam" id="PF17192">
    <property type="entry name" value="MukF_M"/>
    <property type="match status" value="1"/>
</dbReference>
<dbReference type="Pfam" id="PF03882">
    <property type="entry name" value="WHD_KicB"/>
    <property type="match status" value="1"/>
</dbReference>
<feature type="domain" description="Chromosome partition protein MukF winged-helix" evidence="9">
    <location>
        <begin position="10"/>
        <end position="122"/>
    </location>
</feature>
<dbReference type="GO" id="GO:0007059">
    <property type="term" value="P:chromosome segregation"/>
    <property type="evidence" value="ECO:0007669"/>
    <property type="project" value="UniProtKB-UniRule"/>
</dbReference>
<dbReference type="GO" id="GO:0005737">
    <property type="term" value="C:cytoplasm"/>
    <property type="evidence" value="ECO:0007669"/>
    <property type="project" value="UniProtKB-UniRule"/>
</dbReference>
<keyword evidence="6 7" id="KW-0131">Cell cycle</keyword>
<dbReference type="AlphaFoldDB" id="A0A0T7D7S9"/>
<dbReference type="CDD" id="cd16335">
    <property type="entry name" value="MukF_N"/>
    <property type="match status" value="1"/>
</dbReference>
<evidence type="ECO:0000313" key="15">
    <source>
        <dbReference type="Proteomes" id="UP000049495"/>
    </source>
</evidence>
<dbReference type="GO" id="GO:0030261">
    <property type="term" value="P:chromosome condensation"/>
    <property type="evidence" value="ECO:0007669"/>
    <property type="project" value="UniProtKB-KW"/>
</dbReference>
<sequence>MSEMTQTAEEQPIDELVGWVKQHDFSLNLPPERLAFLIAIAVLSNERFDEELGEGELHDAFTIVTRLFEDTGEASAFRANNAINELVKQKLISRFTSEITDGASIYRLSPLAIGISDYYLRHRQFSKLKLSIQLSMVADEMAKAIEAAQKGGTPGHWRKNVYGVLKYSVGEIFDQIDLNQRVMDEQQQTVKQQIADLLNKDWREAINNCETLLSETSSTLKELQDTLQAAGDELQTQILDIQEIVYGDDELEFVGETLFGLQMKLDRITSWGQQAIDLWIGYDRHVHKFIRTAIDMDKNRAFSQRLRQSVTDYFDAPWLLTYADAEKLTDLRDEALVLRDDEVTGQAPIDVEYEEFEQVNDLLSDRIAEMLKAHKQQGAPIDLGLVLRDYLAEHPRTHHFDLARIVVDQAVRLGYSESDYQAIQPDWQAINDFGAKVQANVINKY</sequence>
<protein>
    <recommendedName>
        <fullName evidence="7">Chromosome partition protein MukF</fullName>
    </recommendedName>
</protein>
<dbReference type="GO" id="GO:0005509">
    <property type="term" value="F:calcium ion binding"/>
    <property type="evidence" value="ECO:0007669"/>
    <property type="project" value="UniProtKB-UniRule"/>
</dbReference>
<comment type="similarity">
    <text evidence="7">Belongs to the MukF family.</text>
</comment>
<evidence type="ECO:0000259" key="9">
    <source>
        <dbReference type="Pfam" id="PF03882"/>
    </source>
</evidence>
<dbReference type="GO" id="GO:0009295">
    <property type="term" value="C:nucleoid"/>
    <property type="evidence" value="ECO:0007669"/>
    <property type="project" value="UniProtKB-SubCell"/>
</dbReference>
<evidence type="ECO:0000313" key="13">
    <source>
        <dbReference type="EMBL" id="CDT46211.1"/>
    </source>
</evidence>
<evidence type="ECO:0000256" key="1">
    <source>
        <dbReference type="ARBA" id="ARBA00022490"/>
    </source>
</evidence>
<feature type="region of interest" description="Leucine-zipper" evidence="7">
    <location>
        <begin position="213"/>
        <end position="241"/>
    </location>
</feature>
<dbReference type="InterPro" id="IPR033441">
    <property type="entry name" value="MukF_C"/>
</dbReference>
<gene>
    <name evidence="7 13" type="primary">mukF</name>
    <name evidence="12" type="ORF">VCR4J5_180091</name>
    <name evidence="13" type="ORF">VCR5J5_330020</name>
</gene>
<comment type="caution">
    <text evidence="13">The sequence shown here is derived from an EMBL/GenBank/DDBJ whole genome shotgun (WGS) entry which is preliminary data.</text>
</comment>